<dbReference type="InterPro" id="IPR020846">
    <property type="entry name" value="MFS_dom"/>
</dbReference>
<proteinExistence type="predicted"/>
<dbReference type="GO" id="GO:0022857">
    <property type="term" value="F:transmembrane transporter activity"/>
    <property type="evidence" value="ECO:0007669"/>
    <property type="project" value="InterPro"/>
</dbReference>
<evidence type="ECO:0000313" key="10">
    <source>
        <dbReference type="Proteomes" id="UP000076935"/>
    </source>
</evidence>
<dbReference type="InterPro" id="IPR005829">
    <property type="entry name" value="Sugar_transporter_CS"/>
</dbReference>
<keyword evidence="5 7" id="KW-1133">Transmembrane helix</keyword>
<evidence type="ECO:0000256" key="5">
    <source>
        <dbReference type="ARBA" id="ARBA00022989"/>
    </source>
</evidence>
<protein>
    <submittedName>
        <fullName evidence="9">MFS transporter</fullName>
    </submittedName>
</protein>
<feature type="transmembrane region" description="Helical" evidence="7">
    <location>
        <begin position="338"/>
        <end position="355"/>
    </location>
</feature>
<dbReference type="PROSITE" id="PS50850">
    <property type="entry name" value="MFS"/>
    <property type="match status" value="1"/>
</dbReference>
<feature type="transmembrane region" description="Helical" evidence="7">
    <location>
        <begin position="147"/>
        <end position="169"/>
    </location>
</feature>
<evidence type="ECO:0000256" key="6">
    <source>
        <dbReference type="ARBA" id="ARBA00023136"/>
    </source>
</evidence>
<dbReference type="Pfam" id="PF07690">
    <property type="entry name" value="MFS_1"/>
    <property type="match status" value="1"/>
</dbReference>
<feature type="transmembrane region" description="Helical" evidence="7">
    <location>
        <begin position="108"/>
        <end position="126"/>
    </location>
</feature>
<dbReference type="PROSITE" id="PS00216">
    <property type="entry name" value="SUGAR_TRANSPORT_1"/>
    <property type="match status" value="1"/>
</dbReference>
<evidence type="ECO:0000313" key="9">
    <source>
        <dbReference type="EMBL" id="OAH58825.1"/>
    </source>
</evidence>
<feature type="transmembrane region" description="Helical" evidence="7">
    <location>
        <begin position="57"/>
        <end position="79"/>
    </location>
</feature>
<dbReference type="SUPFAM" id="SSF103473">
    <property type="entry name" value="MFS general substrate transporter"/>
    <property type="match status" value="1"/>
</dbReference>
<evidence type="ECO:0000256" key="2">
    <source>
        <dbReference type="ARBA" id="ARBA00022448"/>
    </source>
</evidence>
<feature type="transmembrane region" description="Helical" evidence="7">
    <location>
        <begin position="309"/>
        <end position="326"/>
    </location>
</feature>
<comment type="subcellular location">
    <subcellularLocation>
        <location evidence="1">Cell membrane</location>
        <topology evidence="1">Multi-pass membrane protein</topology>
    </subcellularLocation>
</comment>
<dbReference type="EMBL" id="LQWY01000067">
    <property type="protein sequence ID" value="OAH58825.1"/>
    <property type="molecule type" value="Genomic_DNA"/>
</dbReference>
<dbReference type="Proteomes" id="UP000076935">
    <property type="component" value="Unassembled WGS sequence"/>
</dbReference>
<feature type="transmembrane region" description="Helical" evidence="7">
    <location>
        <begin position="375"/>
        <end position="395"/>
    </location>
</feature>
<dbReference type="GO" id="GO:0005886">
    <property type="term" value="C:plasma membrane"/>
    <property type="evidence" value="ECO:0007669"/>
    <property type="project" value="UniProtKB-SubCell"/>
</dbReference>
<dbReference type="InterPro" id="IPR050171">
    <property type="entry name" value="MFS_Transporters"/>
</dbReference>
<feature type="transmembrane region" description="Helical" evidence="7">
    <location>
        <begin position="21"/>
        <end position="45"/>
    </location>
</feature>
<evidence type="ECO:0000256" key="3">
    <source>
        <dbReference type="ARBA" id="ARBA00022475"/>
    </source>
</evidence>
<evidence type="ECO:0000256" key="1">
    <source>
        <dbReference type="ARBA" id="ARBA00004651"/>
    </source>
</evidence>
<comment type="caution">
    <text evidence="9">The sequence shown here is derived from an EMBL/GenBank/DDBJ whole genome shotgun (WGS) entry which is preliminary data.</text>
</comment>
<name>A0A177L0P6_9BACI</name>
<dbReference type="InterPro" id="IPR036259">
    <property type="entry name" value="MFS_trans_sf"/>
</dbReference>
<keyword evidence="3" id="KW-1003">Cell membrane</keyword>
<keyword evidence="4 7" id="KW-0812">Transmembrane</keyword>
<accession>A0A177L0P6</accession>
<feature type="transmembrane region" description="Helical" evidence="7">
    <location>
        <begin position="286"/>
        <end position="303"/>
    </location>
</feature>
<gene>
    <name evidence="9" type="ORF">AWH49_03915</name>
</gene>
<dbReference type="InterPro" id="IPR011701">
    <property type="entry name" value="MFS"/>
</dbReference>
<keyword evidence="10" id="KW-1185">Reference proteome</keyword>
<keyword evidence="2" id="KW-0813">Transport</keyword>
<reference evidence="9 10" key="1">
    <citation type="submission" date="2016-01" db="EMBL/GenBank/DDBJ databases">
        <title>Investigation of taxonomic status of Bacillus aminovorans.</title>
        <authorList>
            <person name="Verma A."/>
            <person name="Pal Y."/>
            <person name="Krishnamurthi S."/>
        </authorList>
    </citation>
    <scope>NUCLEOTIDE SEQUENCE [LARGE SCALE GENOMIC DNA]</scope>
    <source>
        <strain evidence="9 10">DSM 1314</strain>
    </source>
</reference>
<sequence length="426" mass="45325">MNDGGREIMTSLGWKESGYPMRVLLSGVLLSHLGTYMVVPLLPIFLKLEKGMTIAEIGLILAMSPFTFQAGSLLGGWLADLMGRRSIIAIGAWINAAAIAGFGFFDQFWMFISMGLLSGLGVGLNAPSTKAAIAALASQEGDKTTAFSLRGIAANIGIAAAGLLTYFVLGGASILIFYVSAGLYILLGIISWLMLPKGCGDEPCKTVPFRSYVEIFKNKAFVVFSLVSILIWTLYTQLSLSLPLRAEDILPDPGAVSLIWTVNAVIVVVLQKLISRWFNEKIHPMYALSVGMLFIGGGLGSIYFATNFYGLLLSGAIFIIGEMLVVPTMDATVSRLGTVRMIGVFFGITNFVSGVGEGAGKFAGGQLLSLGTSSVTPWLTFTLGALVISGILASLRFWKPLNSSLAEIREEVGQTGKSGSSDHLTD</sequence>
<feature type="transmembrane region" description="Helical" evidence="7">
    <location>
        <begin position="86"/>
        <end position="102"/>
    </location>
</feature>
<feature type="transmembrane region" description="Helical" evidence="7">
    <location>
        <begin position="175"/>
        <end position="195"/>
    </location>
</feature>
<evidence type="ECO:0000256" key="4">
    <source>
        <dbReference type="ARBA" id="ARBA00022692"/>
    </source>
</evidence>
<dbReference type="Gene3D" id="1.20.1250.20">
    <property type="entry name" value="MFS general substrate transporter like domains"/>
    <property type="match status" value="1"/>
</dbReference>
<feature type="domain" description="Major facilitator superfamily (MFS) profile" evidence="8">
    <location>
        <begin position="20"/>
        <end position="402"/>
    </location>
</feature>
<organism evidence="9 10">
    <name type="scientific">Domibacillus aminovorans</name>
    <dbReference type="NCBI Taxonomy" id="29332"/>
    <lineage>
        <taxon>Bacteria</taxon>
        <taxon>Bacillati</taxon>
        <taxon>Bacillota</taxon>
        <taxon>Bacilli</taxon>
        <taxon>Bacillales</taxon>
        <taxon>Bacillaceae</taxon>
        <taxon>Domibacillus</taxon>
    </lineage>
</organism>
<keyword evidence="6 7" id="KW-0472">Membrane</keyword>
<feature type="transmembrane region" description="Helical" evidence="7">
    <location>
        <begin position="216"/>
        <end position="235"/>
    </location>
</feature>
<evidence type="ECO:0000259" key="8">
    <source>
        <dbReference type="PROSITE" id="PS50850"/>
    </source>
</evidence>
<dbReference type="AlphaFoldDB" id="A0A177L0P6"/>
<dbReference type="PANTHER" id="PTHR23517">
    <property type="entry name" value="RESISTANCE PROTEIN MDTM, PUTATIVE-RELATED-RELATED"/>
    <property type="match status" value="1"/>
</dbReference>
<feature type="transmembrane region" description="Helical" evidence="7">
    <location>
        <begin position="255"/>
        <end position="274"/>
    </location>
</feature>
<dbReference type="PANTHER" id="PTHR23517:SF2">
    <property type="entry name" value="MULTIDRUG RESISTANCE PROTEIN MDTH"/>
    <property type="match status" value="1"/>
</dbReference>
<evidence type="ECO:0000256" key="7">
    <source>
        <dbReference type="SAM" id="Phobius"/>
    </source>
</evidence>